<evidence type="ECO:0000313" key="3">
    <source>
        <dbReference type="EMBL" id="SDH46566.1"/>
    </source>
</evidence>
<dbReference type="InterPro" id="IPR051910">
    <property type="entry name" value="ComF/GntX_DNA_util-trans"/>
</dbReference>
<dbReference type="PANTHER" id="PTHR47505:SF1">
    <property type="entry name" value="DNA UTILIZATION PROTEIN YHGH"/>
    <property type="match status" value="1"/>
</dbReference>
<gene>
    <name evidence="3" type="ORF">SAMN04489810_3115</name>
</gene>
<keyword evidence="3" id="KW-0328">Glycosyltransferase</keyword>
<name>A0A1G8CMD3_9MICO</name>
<dbReference type="RefSeq" id="WP_231917683.1">
    <property type="nucleotide sequence ID" value="NZ_LT629692.1"/>
</dbReference>
<dbReference type="STRING" id="370764.SAMN04489810_3115"/>
<dbReference type="Pfam" id="PF00156">
    <property type="entry name" value="Pribosyltran"/>
    <property type="match status" value="1"/>
</dbReference>
<dbReference type="Proteomes" id="UP000199009">
    <property type="component" value="Chromosome I"/>
</dbReference>
<keyword evidence="3" id="KW-0808">Transferase</keyword>
<comment type="similarity">
    <text evidence="1">Belongs to the ComF/GntX family.</text>
</comment>
<feature type="domain" description="Phosphoribosyltransferase" evidence="2">
    <location>
        <begin position="146"/>
        <end position="239"/>
    </location>
</feature>
<dbReference type="InterPro" id="IPR029057">
    <property type="entry name" value="PRTase-like"/>
</dbReference>
<keyword evidence="4" id="KW-1185">Reference proteome</keyword>
<dbReference type="AlphaFoldDB" id="A0A1G8CMD3"/>
<evidence type="ECO:0000256" key="1">
    <source>
        <dbReference type="ARBA" id="ARBA00008007"/>
    </source>
</evidence>
<dbReference type="SUPFAM" id="SSF53271">
    <property type="entry name" value="PRTase-like"/>
    <property type="match status" value="1"/>
</dbReference>
<protein>
    <submittedName>
        <fullName evidence="3">Predicted amidophosphoribosyltransferases</fullName>
    </submittedName>
</protein>
<evidence type="ECO:0000313" key="4">
    <source>
        <dbReference type="Proteomes" id="UP000199009"/>
    </source>
</evidence>
<organism evidence="3 4">
    <name type="scientific">Microbacterium pygmaeum</name>
    <dbReference type="NCBI Taxonomy" id="370764"/>
    <lineage>
        <taxon>Bacteria</taxon>
        <taxon>Bacillati</taxon>
        <taxon>Actinomycetota</taxon>
        <taxon>Actinomycetes</taxon>
        <taxon>Micrococcales</taxon>
        <taxon>Microbacteriaceae</taxon>
        <taxon>Microbacterium</taxon>
    </lineage>
</organism>
<sequence length="243" mass="25630">MPGLGAAAVRERATVGGMDDGAWLRSTIRGALYEALALVFPVWCAGCDEPDVVLCETCVAALRPVPTRRMPTIEGVPVWSGLRFDGVTARVIRAVKEEGRTALARNLAPALRAAVEAAGSAASARPSDRITIVPLPTSRAAYRRRGYRVVELIAARAGLECRRLLVPARGTADQRGLGIAQRRDNVASALRSRDATGLRILVIDDVVTTGATLAEAARALRAAGAEVVGAATVAATPRYLNER</sequence>
<dbReference type="Gene3D" id="3.40.50.2020">
    <property type="match status" value="1"/>
</dbReference>
<proteinExistence type="inferred from homology"/>
<accession>A0A1G8CMD3</accession>
<dbReference type="EMBL" id="LT629692">
    <property type="protein sequence ID" value="SDH46566.1"/>
    <property type="molecule type" value="Genomic_DNA"/>
</dbReference>
<reference evidence="3" key="1">
    <citation type="submission" date="2016-10" db="EMBL/GenBank/DDBJ databases">
        <authorList>
            <person name="de Groot N.N."/>
        </authorList>
    </citation>
    <scope>NUCLEOTIDE SEQUENCE [LARGE SCALE GENOMIC DNA]</scope>
    <source>
        <strain evidence="3">DSM 23142</strain>
    </source>
</reference>
<dbReference type="GO" id="GO:0016757">
    <property type="term" value="F:glycosyltransferase activity"/>
    <property type="evidence" value="ECO:0007669"/>
    <property type="project" value="UniProtKB-KW"/>
</dbReference>
<evidence type="ECO:0000259" key="2">
    <source>
        <dbReference type="Pfam" id="PF00156"/>
    </source>
</evidence>
<dbReference type="InterPro" id="IPR000836">
    <property type="entry name" value="PRTase_dom"/>
</dbReference>
<dbReference type="PANTHER" id="PTHR47505">
    <property type="entry name" value="DNA UTILIZATION PROTEIN YHGH"/>
    <property type="match status" value="1"/>
</dbReference>